<dbReference type="PANTHER" id="PTHR23028:SF53">
    <property type="entry name" value="ACYL_TRANSF_3 DOMAIN-CONTAINING PROTEIN"/>
    <property type="match status" value="1"/>
</dbReference>
<keyword evidence="3" id="KW-0012">Acyltransferase</keyword>
<feature type="transmembrane region" description="Helical" evidence="1">
    <location>
        <begin position="78"/>
        <end position="100"/>
    </location>
</feature>
<evidence type="ECO:0000313" key="3">
    <source>
        <dbReference type="EMBL" id="USU99124.1"/>
    </source>
</evidence>
<organism evidence="3 4">
    <name type="scientific">Serratia entomophila</name>
    <dbReference type="NCBI Taxonomy" id="42906"/>
    <lineage>
        <taxon>Bacteria</taxon>
        <taxon>Pseudomonadati</taxon>
        <taxon>Pseudomonadota</taxon>
        <taxon>Gammaproteobacteria</taxon>
        <taxon>Enterobacterales</taxon>
        <taxon>Yersiniaceae</taxon>
        <taxon>Serratia</taxon>
    </lineage>
</organism>
<dbReference type="InterPro" id="IPR002656">
    <property type="entry name" value="Acyl_transf_3_dom"/>
</dbReference>
<feature type="transmembrane region" description="Helical" evidence="1">
    <location>
        <begin position="321"/>
        <end position="339"/>
    </location>
</feature>
<keyword evidence="4" id="KW-1185">Reference proteome</keyword>
<feature type="transmembrane region" description="Helical" evidence="1">
    <location>
        <begin position="257"/>
        <end position="279"/>
    </location>
</feature>
<keyword evidence="1" id="KW-0812">Transmembrane</keyword>
<keyword evidence="1" id="KW-0472">Membrane</keyword>
<evidence type="ECO:0000256" key="1">
    <source>
        <dbReference type="SAM" id="Phobius"/>
    </source>
</evidence>
<reference evidence="3" key="1">
    <citation type="journal article" date="2022" name="BMC Genomics">
        <title>Genome sequence of the entomopathogenic Serratia entomophila isolate 626 and characterisation of the species specific itaconate degradation pathway.</title>
        <authorList>
            <person name="Vaughan A.L."/>
            <person name="Altermann E."/>
            <person name="Glare T.R."/>
            <person name="Hurst M.R.H."/>
        </authorList>
    </citation>
    <scope>NUCLEOTIDE SEQUENCE</scope>
    <source>
        <strain evidence="3">626</strain>
    </source>
</reference>
<name>A0ABY5CNV0_9GAMM</name>
<protein>
    <submittedName>
        <fullName evidence="3">Acyltransferase</fullName>
    </submittedName>
</protein>
<feature type="transmembrane region" description="Helical" evidence="1">
    <location>
        <begin position="191"/>
        <end position="222"/>
    </location>
</feature>
<sequence>MSTSLTFGFVFLLAIILSYLTVSICKFTPLNIRLPEGRRSGYIDGLRGYLALMVAAHHYFIFYGWLQNGDWLPPEINYINNFGKVAVCLFFMITGYLFIGKIYKDKSVSNKISWVKIYTSRVFRIFPLYLLAVAVTVLYTFIVHDYKLNVSLAELAKEVVKWLLYLGDSVNGDPDAKRVTAGVTWTLKYEWIFYLSLPLLAAFFSNKMTTVLITVLSIIIYFSGLHFGSIDFKYIIFFVLGGFTFAIEQRYGDALRASMASAWVSVIGLVAIVLVIFFTKDPLGPLGALCMLVFFVPVVMGNSIFGVLSGSGAIKLGEISFSLYLLHGIVFYTALVFFIDKSMIGGMNSYLMFMPLGMIALVIISLMTYKGIEKPFIDFGRQLANGKVFRSGVSKAR</sequence>
<dbReference type="Proteomes" id="UP001056873">
    <property type="component" value="Chromosome"/>
</dbReference>
<feature type="transmembrane region" description="Helical" evidence="1">
    <location>
        <begin position="286"/>
        <end position="309"/>
    </location>
</feature>
<dbReference type="GO" id="GO:0016746">
    <property type="term" value="F:acyltransferase activity"/>
    <property type="evidence" value="ECO:0007669"/>
    <property type="project" value="UniProtKB-KW"/>
</dbReference>
<dbReference type="PANTHER" id="PTHR23028">
    <property type="entry name" value="ACETYLTRANSFERASE"/>
    <property type="match status" value="1"/>
</dbReference>
<gene>
    <name evidence="3" type="ORF">KFQ06_13735</name>
</gene>
<accession>A0ABY5CNV0</accession>
<keyword evidence="3" id="KW-0808">Transferase</keyword>
<evidence type="ECO:0000313" key="4">
    <source>
        <dbReference type="Proteomes" id="UP001056873"/>
    </source>
</evidence>
<feature type="transmembrane region" description="Helical" evidence="1">
    <location>
        <begin position="351"/>
        <end position="369"/>
    </location>
</feature>
<dbReference type="Pfam" id="PF01757">
    <property type="entry name" value="Acyl_transf_3"/>
    <property type="match status" value="1"/>
</dbReference>
<keyword evidence="1" id="KW-1133">Transmembrane helix</keyword>
<dbReference type="RefSeq" id="WP_252960567.1">
    <property type="nucleotide sequence ID" value="NZ_CAMIPH010000001.1"/>
</dbReference>
<proteinExistence type="predicted"/>
<feature type="transmembrane region" description="Helical" evidence="1">
    <location>
        <begin position="46"/>
        <end position="66"/>
    </location>
</feature>
<feature type="domain" description="Acyltransferase 3" evidence="2">
    <location>
        <begin position="42"/>
        <end position="369"/>
    </location>
</feature>
<feature type="transmembrane region" description="Helical" evidence="1">
    <location>
        <begin position="121"/>
        <end position="142"/>
    </location>
</feature>
<dbReference type="InterPro" id="IPR050879">
    <property type="entry name" value="Acyltransferase_3"/>
</dbReference>
<feature type="transmembrane region" description="Helical" evidence="1">
    <location>
        <begin position="6"/>
        <end position="25"/>
    </location>
</feature>
<dbReference type="EMBL" id="CP074347">
    <property type="protein sequence ID" value="USU99124.1"/>
    <property type="molecule type" value="Genomic_DNA"/>
</dbReference>
<evidence type="ECO:0000259" key="2">
    <source>
        <dbReference type="Pfam" id="PF01757"/>
    </source>
</evidence>